<dbReference type="GO" id="GO:0005634">
    <property type="term" value="C:nucleus"/>
    <property type="evidence" value="ECO:0007669"/>
    <property type="project" value="TreeGrafter"/>
</dbReference>
<organism evidence="2 3">
    <name type="scientific">Aphanomyces invadans</name>
    <dbReference type="NCBI Taxonomy" id="157072"/>
    <lineage>
        <taxon>Eukaryota</taxon>
        <taxon>Sar</taxon>
        <taxon>Stramenopiles</taxon>
        <taxon>Oomycota</taxon>
        <taxon>Saprolegniomycetes</taxon>
        <taxon>Saprolegniales</taxon>
        <taxon>Verrucalvaceae</taxon>
        <taxon>Aphanomyces</taxon>
    </lineage>
</organism>
<evidence type="ECO:0000313" key="3">
    <source>
        <dbReference type="Proteomes" id="UP000285060"/>
    </source>
</evidence>
<proteinExistence type="predicted"/>
<dbReference type="AlphaFoldDB" id="A0A3R6VBI8"/>
<dbReference type="InterPro" id="IPR010770">
    <property type="entry name" value="Ecd"/>
</dbReference>
<evidence type="ECO:0000259" key="1">
    <source>
        <dbReference type="Pfam" id="PF23788"/>
    </source>
</evidence>
<accession>A0A3R6VBI8</accession>
<protein>
    <recommendedName>
        <fullName evidence="1">EDRF1 N-terminal domain-containing protein</fullName>
    </recommendedName>
</protein>
<dbReference type="Pfam" id="PF07093">
    <property type="entry name" value="SGT1"/>
    <property type="match status" value="2"/>
</dbReference>
<dbReference type="EMBL" id="QUSY01000350">
    <property type="protein sequence ID" value="RHY30154.1"/>
    <property type="molecule type" value="Genomic_DNA"/>
</dbReference>
<comment type="caution">
    <text evidence="2">The sequence shown here is derived from an EMBL/GenBank/DDBJ whole genome shotgun (WGS) entry which is preliminary data.</text>
</comment>
<dbReference type="VEuPathDB" id="FungiDB:H310_01227"/>
<name>A0A3R6VBI8_9STRA</name>
<sequence length="1219" mass="135585">MEMLLGSNTVIFKHKEGEESIMDEVGTDASTSVTLNSADRSKLNSLACLDTWLDNVMNNLDQTAFCYHQDGHVQGYQMVRTEDLPFVQEPELFDAHAVFDNAQTILSFLQEHCVDEAQTYWLTKSAISSKVHLFQLPTNMYTTADHTVGMLCFQLANSIVGANNQDVRRAQRLYSKCIQMVDSKAFPDVAAQACLALGTTFIRKHLKSGLLALRLLDSDADSGLRTNAMLDELSTALDACETFSKQDGKPKIASLFEIAQRYIPTKPESKHAKWIDGSSVDDTPPPLLDDEAQEKEDFEQALAIFAQGLNWVREDTPTDSNLLDGLLACYYVLSHFATHEGKLGTAFSYAHKLLKLLPSYQYPQVNLLVAKLHLRLTSVQQMGIYRDQFATTERTRLKPRTSTKVQVPAWVQMSAAFAATWTLVDKEQHLNIAVASAMHVGTSTAANHMLSLLSVGRDRLNNSFRATLRDAYVSQTRHFVVSGRHTKGARHAEQGLVLFASIGDDAAAIEMRVLLGEIALRHAHHSIGYHKAIGAFTKALLDLKTSRTDMDNVWRQALQVHILLLLRLAHAQHALYLQEHLSRESLYSVDDASAWTAAQSAVRVELKKCLSYSQDALALTPASAKTKWRVADSHYLLSSLYSSHLGLQNSYNASVDVDLMRTCEEHYEAALAAMPLTFDSTMFPAAEVGQDFLECFIHLDESSDLEASAYCASMQSELDMLLKGYIWQKEPLTLEVAEDMPLALRGKMYVGDNVEDEWVATAALNMLTKKHSNITVQVRDADGEFLLIEAAEALPSWLNPDNSANRVFLRRGHLHIVQQNPTERHMELRTALSFVTSPTMPSTRANKVMDSIVLDRLHHAQSYSMQREINCHVVQCTLPPNVALVFQALPHSVAYAVEAFYYREPTEATVVCRKMHWFPVPSTPKEMVTTMVPLTRCMYAQVKQQQFAPPKPFHHVMPSPQADASKAAAAELGMKLTCGLELLCNSRVQDWRGVMWRERIGAAIGDPSRKFEPSPLRPSDDDSWLYVTPEGLEAMLDEADSKLKELSPEDDANEGGGGDELQNMASLFDKFVHDMSDYEGVAPTESATQADVSFNMDTLMEILKSGNLGDDANVDDRASPARDFDDYFFDSEDEDDDVAIDAEMDAMMDEMDTELQQSKMAKSFVPPPRRGHPIVDGSDDGTIQPVDVDFNLVSNLLASVASQDGNAGPVSNILRDLGF</sequence>
<feature type="domain" description="EDRF1 N-terminal" evidence="1">
    <location>
        <begin position="26"/>
        <end position="201"/>
    </location>
</feature>
<dbReference type="PANTHER" id="PTHR13060:SF0">
    <property type="entry name" value="PROTEIN ECDYSONELESS HOMOLOG"/>
    <property type="match status" value="1"/>
</dbReference>
<keyword evidence="3" id="KW-1185">Reference proteome</keyword>
<dbReference type="Pfam" id="PF23788">
    <property type="entry name" value="EDRF1_N"/>
    <property type="match status" value="1"/>
</dbReference>
<evidence type="ECO:0000313" key="2">
    <source>
        <dbReference type="EMBL" id="RHY30154.1"/>
    </source>
</evidence>
<gene>
    <name evidence="2" type="ORF">DYB32_004568</name>
</gene>
<dbReference type="PANTHER" id="PTHR13060">
    <property type="entry name" value="SGT1 PROTEIN HSGT1 SUPPRESSOR OF GCR2"/>
    <property type="match status" value="1"/>
</dbReference>
<dbReference type="Proteomes" id="UP000285060">
    <property type="component" value="Unassembled WGS sequence"/>
</dbReference>
<dbReference type="InterPro" id="IPR056582">
    <property type="entry name" value="EDRF1_N"/>
</dbReference>
<reference evidence="2 3" key="1">
    <citation type="submission" date="2018-08" db="EMBL/GenBank/DDBJ databases">
        <title>Aphanomyces genome sequencing and annotation.</title>
        <authorList>
            <person name="Minardi D."/>
            <person name="Oidtmann B."/>
            <person name="Van Der Giezen M."/>
            <person name="Studholme D.J."/>
        </authorList>
    </citation>
    <scope>NUCLEOTIDE SEQUENCE [LARGE SCALE GENOMIC DNA]</scope>
    <source>
        <strain evidence="2 3">NJM0002</strain>
    </source>
</reference>